<evidence type="ECO:0000256" key="3">
    <source>
        <dbReference type="PROSITE-ProRule" id="PRU00869"/>
    </source>
</evidence>
<feature type="compositionally biased region" description="Basic and acidic residues" evidence="4">
    <location>
        <begin position="337"/>
        <end position="349"/>
    </location>
</feature>
<dbReference type="InterPro" id="IPR010920">
    <property type="entry name" value="LSM_dom_sf"/>
</dbReference>
<feature type="short sequence motif" description="TFG box" evidence="3">
    <location>
        <begin position="391"/>
        <end position="411"/>
    </location>
</feature>
<dbReference type="EMBL" id="LR787699">
    <property type="protein sequence ID" value="CAB3263561.1"/>
    <property type="molecule type" value="mRNA"/>
</dbReference>
<dbReference type="PROSITE" id="PS52002">
    <property type="entry name" value="SM"/>
    <property type="match status" value="1"/>
</dbReference>
<dbReference type="CDD" id="cd01736">
    <property type="entry name" value="LSm14_N"/>
    <property type="match status" value="1"/>
</dbReference>
<sequence length="496" mass="56474">MSSESPYIGSKISLISNAKIRYEGILYTIDTENATVALAKVRSFGTEDRKVERAVAPRDEVYEYIIFRGADIADLTVCEPPKPQPIAPSLPQDPAIVQSVVTSQHSHANLPPFSGNAPFNQVPPNYNTYVNRAPYQSMAPGQPAGPNDAGIGASLQSQQPGQASNKDKPSSPTSVGRTSPTSDQGVQAGSPVTTSQDRPQRRMYESNNYYSSNRQNSADQRSYYGNRDNRGRGGYQQNQYHQRQPDRDRYDNRNRNWDNDNNMRNDMNDNRGRGRRNYQNPNYRGQRPPRGGRRYHQRNDPLRFDGDFDFEEANAQFNKEDIAKELMAKLKITVKEDEEKPKEEEKIDSGVDSGHSNENADESDEGDDVVYYDKAKSFFDNITCETNNPRGERMSWSEERKRNTETFGVQQFGRGRGYYRGRGGYRGRRGGGYRGRGGGGYRNYYRNDYHNRGYHNQSPQQHHYQHRGGNRGSNNQWGRRDQQTQNKPQNTEPSTA</sequence>
<feature type="region of interest" description="Disordered" evidence="4">
    <location>
        <begin position="131"/>
        <end position="306"/>
    </location>
</feature>
<accession>A0A6F9DK37</accession>
<dbReference type="PROSITE" id="PS51513">
    <property type="entry name" value="FFD"/>
    <property type="match status" value="1"/>
</dbReference>
<dbReference type="Pfam" id="PF12701">
    <property type="entry name" value="LSM14"/>
    <property type="match status" value="1"/>
</dbReference>
<feature type="domain" description="FFD box profile" evidence="6">
    <location>
        <begin position="370"/>
        <end position="386"/>
    </location>
</feature>
<dbReference type="InterPro" id="IPR025768">
    <property type="entry name" value="TFG_box"/>
</dbReference>
<feature type="compositionally biased region" description="Basic residues" evidence="4">
    <location>
        <begin position="417"/>
        <end position="431"/>
    </location>
</feature>
<reference evidence="9" key="1">
    <citation type="submission" date="2020-04" db="EMBL/GenBank/DDBJ databases">
        <authorList>
            <person name="Neveu A P."/>
        </authorList>
    </citation>
    <scope>NUCLEOTIDE SEQUENCE</scope>
    <source>
        <tissue evidence="9">Whole embryo</tissue>
    </source>
</reference>
<evidence type="ECO:0000256" key="4">
    <source>
        <dbReference type="SAM" id="MobiDB-lite"/>
    </source>
</evidence>
<feature type="compositionally biased region" description="Basic and acidic residues" evidence="4">
    <location>
        <begin position="390"/>
        <end position="404"/>
    </location>
</feature>
<feature type="compositionally biased region" description="Gly residues" evidence="4">
    <location>
        <begin position="432"/>
        <end position="441"/>
    </location>
</feature>
<evidence type="ECO:0000259" key="8">
    <source>
        <dbReference type="PROSITE" id="PS52002"/>
    </source>
</evidence>
<evidence type="ECO:0000313" key="9">
    <source>
        <dbReference type="EMBL" id="CAB3263561.1"/>
    </source>
</evidence>
<feature type="compositionally biased region" description="Low complexity" evidence="4">
    <location>
        <begin position="277"/>
        <end position="289"/>
    </location>
</feature>
<dbReference type="SUPFAM" id="SSF50182">
    <property type="entry name" value="Sm-like ribonucleoproteins"/>
    <property type="match status" value="1"/>
</dbReference>
<dbReference type="PROSITE" id="PS51512">
    <property type="entry name" value="DFDF"/>
    <property type="match status" value="1"/>
</dbReference>
<dbReference type="GO" id="GO:0003729">
    <property type="term" value="F:mRNA binding"/>
    <property type="evidence" value="ECO:0007669"/>
    <property type="project" value="TreeGrafter"/>
</dbReference>
<evidence type="ECO:0000256" key="1">
    <source>
        <dbReference type="ARBA" id="ARBA00010415"/>
    </source>
</evidence>
<dbReference type="Gene3D" id="2.30.30.100">
    <property type="match status" value="1"/>
</dbReference>
<dbReference type="GO" id="GO:0033962">
    <property type="term" value="P:P-body assembly"/>
    <property type="evidence" value="ECO:0007669"/>
    <property type="project" value="TreeGrafter"/>
</dbReference>
<feature type="compositionally biased region" description="Basic and acidic residues" evidence="4">
    <location>
        <begin position="297"/>
        <end position="306"/>
    </location>
</feature>
<dbReference type="InterPro" id="IPR025609">
    <property type="entry name" value="Lsm14-like_N"/>
</dbReference>
<gene>
    <name evidence="9" type="primary">Lsm14a</name>
</gene>
<evidence type="ECO:0000259" key="6">
    <source>
        <dbReference type="PROSITE" id="PS51513"/>
    </source>
</evidence>
<dbReference type="SMART" id="SM01271">
    <property type="entry name" value="LSM14"/>
    <property type="match status" value="1"/>
</dbReference>
<dbReference type="GO" id="GO:0000932">
    <property type="term" value="C:P-body"/>
    <property type="evidence" value="ECO:0007669"/>
    <property type="project" value="TreeGrafter"/>
</dbReference>
<feature type="compositionally biased region" description="Low complexity" evidence="4">
    <location>
        <begin position="205"/>
        <end position="217"/>
    </location>
</feature>
<name>A0A6F9DK37_9ASCI</name>
<comment type="similarity">
    <text evidence="1">Belongs to the LSM14 family.</text>
</comment>
<dbReference type="PANTHER" id="PTHR13586:SF0">
    <property type="entry name" value="TRAILER HITCH, ISOFORM H"/>
    <property type="match status" value="1"/>
</dbReference>
<dbReference type="InterPro" id="IPR025762">
    <property type="entry name" value="DFDF"/>
</dbReference>
<dbReference type="InterPro" id="IPR019050">
    <property type="entry name" value="FDF_dom"/>
</dbReference>
<feature type="compositionally biased region" description="Basic and acidic residues" evidence="4">
    <location>
        <begin position="243"/>
        <end position="272"/>
    </location>
</feature>
<dbReference type="InterPro" id="IPR047575">
    <property type="entry name" value="Sm"/>
</dbReference>
<feature type="region of interest" description="Disordered" evidence="4">
    <location>
        <begin position="386"/>
        <end position="496"/>
    </location>
</feature>
<dbReference type="PANTHER" id="PTHR13586">
    <property type="entry name" value="SCD6 PROTEIN-RELATED"/>
    <property type="match status" value="1"/>
</dbReference>
<feature type="domain" description="DFDF" evidence="5">
    <location>
        <begin position="296"/>
        <end position="332"/>
    </location>
</feature>
<feature type="compositionally biased region" description="Polar residues" evidence="4">
    <location>
        <begin position="472"/>
        <end position="496"/>
    </location>
</feature>
<dbReference type="Pfam" id="PF09532">
    <property type="entry name" value="FDF"/>
    <property type="match status" value="1"/>
</dbReference>
<protein>
    <submittedName>
        <fullName evidence="9">Protein LSM14 homolog A-B</fullName>
    </submittedName>
</protein>
<feature type="short sequence motif" description="FFD box" evidence="2">
    <location>
        <begin position="370"/>
        <end position="386"/>
    </location>
</feature>
<dbReference type="AlphaFoldDB" id="A0A6F9DK37"/>
<dbReference type="GO" id="GO:0034063">
    <property type="term" value="P:stress granule assembly"/>
    <property type="evidence" value="ECO:0007669"/>
    <property type="project" value="TreeGrafter"/>
</dbReference>
<dbReference type="InterPro" id="IPR025761">
    <property type="entry name" value="FFD_box"/>
</dbReference>
<feature type="compositionally biased region" description="Acidic residues" evidence="4">
    <location>
        <begin position="359"/>
        <end position="368"/>
    </location>
</feature>
<proteinExistence type="evidence at transcript level"/>
<feature type="domain" description="Sm" evidence="8">
    <location>
        <begin position="1"/>
        <end position="81"/>
    </location>
</feature>
<dbReference type="SMART" id="SM01199">
    <property type="entry name" value="FDF"/>
    <property type="match status" value="1"/>
</dbReference>
<evidence type="ECO:0000256" key="2">
    <source>
        <dbReference type="PROSITE-ProRule" id="PRU00846"/>
    </source>
</evidence>
<dbReference type="PROSITE" id="PS51536">
    <property type="entry name" value="TFG"/>
    <property type="match status" value="1"/>
</dbReference>
<feature type="region of interest" description="Disordered" evidence="4">
    <location>
        <begin position="337"/>
        <end position="368"/>
    </location>
</feature>
<organism evidence="9">
    <name type="scientific">Phallusia mammillata</name>
    <dbReference type="NCBI Taxonomy" id="59560"/>
    <lineage>
        <taxon>Eukaryota</taxon>
        <taxon>Metazoa</taxon>
        <taxon>Chordata</taxon>
        <taxon>Tunicata</taxon>
        <taxon>Ascidiacea</taxon>
        <taxon>Phlebobranchia</taxon>
        <taxon>Ascidiidae</taxon>
        <taxon>Phallusia</taxon>
    </lineage>
</organism>
<feature type="compositionally biased region" description="Polar residues" evidence="4">
    <location>
        <begin position="154"/>
        <end position="197"/>
    </location>
</feature>
<evidence type="ECO:0000259" key="5">
    <source>
        <dbReference type="PROSITE" id="PS51512"/>
    </source>
</evidence>
<feature type="domain" description="TFG box profile" evidence="7">
    <location>
        <begin position="391"/>
        <end position="411"/>
    </location>
</feature>
<evidence type="ECO:0000259" key="7">
    <source>
        <dbReference type="PROSITE" id="PS51536"/>
    </source>
</evidence>